<accession>A0AAD3A573</accession>
<dbReference type="InterPro" id="IPR044927">
    <property type="entry name" value="Endonuclea_NS_2"/>
</dbReference>
<dbReference type="GO" id="GO:0016787">
    <property type="term" value="F:hydrolase activity"/>
    <property type="evidence" value="ECO:0007669"/>
    <property type="project" value="InterPro"/>
</dbReference>
<dbReference type="Pfam" id="PF13930">
    <property type="entry name" value="Endonuclea_NS_2"/>
    <property type="match status" value="1"/>
</dbReference>
<dbReference type="EMBL" id="ALSF01000025">
    <property type="protein sequence ID" value="EPU42270.1"/>
    <property type="molecule type" value="Genomic_DNA"/>
</dbReference>
<dbReference type="InterPro" id="IPR001604">
    <property type="entry name" value="Endo_G_ENPP1-like_dom"/>
</dbReference>
<keyword evidence="2" id="KW-0378">Hydrolase</keyword>
<dbReference type="Gene3D" id="3.40.570.10">
    <property type="entry name" value="Extracellular Endonuclease, subunit A"/>
    <property type="match status" value="1"/>
</dbReference>
<evidence type="ECO:0000313" key="2">
    <source>
        <dbReference type="EMBL" id="EPU42270.1"/>
    </source>
</evidence>
<proteinExistence type="predicted"/>
<name>A0AAD3A573_STRAG</name>
<gene>
    <name evidence="2" type="ORF">SAG0164_10870</name>
</gene>
<feature type="domain" description="DNA/RNA non-specific endonuclease/pyrophosphatase/phosphodiesterase" evidence="1">
    <location>
        <begin position="69"/>
        <end position="258"/>
    </location>
</feature>
<evidence type="ECO:0000313" key="3">
    <source>
        <dbReference type="Proteomes" id="UP000015176"/>
    </source>
</evidence>
<evidence type="ECO:0000259" key="1">
    <source>
        <dbReference type="SMART" id="SM00892"/>
    </source>
</evidence>
<keyword evidence="2" id="KW-0540">Nuclease</keyword>
<dbReference type="InterPro" id="IPR044929">
    <property type="entry name" value="DNA/RNA_non-sp_Endonuclease_sf"/>
</dbReference>
<dbReference type="GO" id="GO:0003676">
    <property type="term" value="F:nucleic acid binding"/>
    <property type="evidence" value="ECO:0007669"/>
    <property type="project" value="InterPro"/>
</dbReference>
<protein>
    <submittedName>
        <fullName evidence="2">Endonuclease</fullName>
    </submittedName>
</protein>
<reference evidence="2 3" key="1">
    <citation type="submission" date="2012-07" db="EMBL/GenBank/DDBJ databases">
        <authorList>
            <person name="Moroni P."/>
            <person name="Richards V.P."/>
            <person name="Durkin S.A.S."/>
            <person name="Kim M."/>
            <person name="Pavinski Bitar P.D."/>
            <person name="Stanhope M.J."/>
            <person name="Town C.D."/>
            <person name="Zadoks R.N."/>
            <person name="Venter J.C."/>
        </authorList>
    </citation>
    <scope>NUCLEOTIDE SEQUENCE [LARGE SCALE GENOMIC DNA]</scope>
    <source>
        <strain evidence="2 3">MRI Z1-216</strain>
    </source>
</reference>
<dbReference type="GO" id="GO:0004519">
    <property type="term" value="F:endonuclease activity"/>
    <property type="evidence" value="ECO:0007669"/>
    <property type="project" value="UniProtKB-KW"/>
</dbReference>
<dbReference type="SMART" id="SM00892">
    <property type="entry name" value="Endonuclease_NS"/>
    <property type="match status" value="1"/>
</dbReference>
<keyword evidence="2" id="KW-0255">Endonuclease</keyword>
<sequence length="357" mass="40574">MKGLHKYHLEGFRFIKLSKQLYKSLPLLTVVLCVGALQQNVEAKAKHYKTTSHIETQYVSTSSTKILPFTHNKQIKVGPLDNLGRATYSHIQLRDADEPKIKRERLTYNPTGWHNYKFTTEKGKTTWLMDRGHLVGYQFSGMNNVPENLVTMTKYLNTGFSENNPDGMLYYENRLDSWLANHKNFWLDYKVTPIYEGNNLVPSRVELQYVGIDKQGKLLEIKLGGGKEQTDEYGVTTVTLENTSPLAKIDYKTGMLIKEDGKQAEEGEDPNSDADENEAAIEGASDIEENNNTNTSESDTNNVAPKNRIVYVANKGRSNTYWYSLENIKNANTANIVQMTEQEALNQHKHHSTTEAQ</sequence>
<organism evidence="2 3">
    <name type="scientific">Streptococcus agalactiae MRI Z1-216</name>
    <dbReference type="NCBI Taxonomy" id="1154879"/>
    <lineage>
        <taxon>Bacteria</taxon>
        <taxon>Bacillati</taxon>
        <taxon>Bacillota</taxon>
        <taxon>Bacilli</taxon>
        <taxon>Lactobacillales</taxon>
        <taxon>Streptococcaceae</taxon>
        <taxon>Streptococcus</taxon>
    </lineage>
</organism>
<dbReference type="AlphaFoldDB" id="A0AAD3A573"/>
<comment type="caution">
    <text evidence="2">The sequence shown here is derived from an EMBL/GenBank/DDBJ whole genome shotgun (WGS) entry which is preliminary data.</text>
</comment>
<dbReference type="GO" id="GO:0046872">
    <property type="term" value="F:metal ion binding"/>
    <property type="evidence" value="ECO:0007669"/>
    <property type="project" value="InterPro"/>
</dbReference>
<dbReference type="Proteomes" id="UP000015176">
    <property type="component" value="Unassembled WGS sequence"/>
</dbReference>